<evidence type="ECO:0000313" key="4">
    <source>
        <dbReference type="Proteomes" id="UP000184440"/>
    </source>
</evidence>
<reference evidence="3 4" key="1">
    <citation type="submission" date="2016-11" db="EMBL/GenBank/DDBJ databases">
        <authorList>
            <person name="Jaros S."/>
            <person name="Januszkiewicz K."/>
            <person name="Wedrychowicz H."/>
        </authorList>
    </citation>
    <scope>NUCLEOTIDE SEQUENCE [LARGE SCALE GENOMIC DNA]</scope>
    <source>
        <strain evidence="3 4">DSM 46144</strain>
    </source>
</reference>
<keyword evidence="4" id="KW-1185">Reference proteome</keyword>
<sequence length="123" mass="12309">MQSSVVGRRIAAGALMTAVVVGGTAGTAMAETRDVVGAAVVVRPTQESPAPEPGRKSPGVQTAVFSWPTASATSSTKSTAARLSDPDQGVVHRAGTATRVAVIWAVAATLVMGGVLAGSLIRR</sequence>
<feature type="signal peptide" evidence="2">
    <location>
        <begin position="1"/>
        <end position="30"/>
    </location>
</feature>
<dbReference type="AlphaFoldDB" id="A0A1M7QN95"/>
<proteinExistence type="predicted"/>
<evidence type="ECO:0000256" key="1">
    <source>
        <dbReference type="SAM" id="Phobius"/>
    </source>
</evidence>
<gene>
    <name evidence="3" type="ORF">SAMN05443668_10595</name>
</gene>
<accession>A0A1M7QN95</accession>
<keyword evidence="1" id="KW-0812">Transmembrane</keyword>
<organism evidence="3 4">
    <name type="scientific">Cryptosporangium aurantiacum</name>
    <dbReference type="NCBI Taxonomy" id="134849"/>
    <lineage>
        <taxon>Bacteria</taxon>
        <taxon>Bacillati</taxon>
        <taxon>Actinomycetota</taxon>
        <taxon>Actinomycetes</taxon>
        <taxon>Cryptosporangiales</taxon>
        <taxon>Cryptosporangiaceae</taxon>
        <taxon>Cryptosporangium</taxon>
    </lineage>
</organism>
<keyword evidence="1" id="KW-1133">Transmembrane helix</keyword>
<dbReference type="STRING" id="134849.SAMN05443668_10595"/>
<feature type="transmembrane region" description="Helical" evidence="1">
    <location>
        <begin position="101"/>
        <end position="121"/>
    </location>
</feature>
<evidence type="ECO:0000313" key="3">
    <source>
        <dbReference type="EMBL" id="SHN32914.1"/>
    </source>
</evidence>
<dbReference type="Proteomes" id="UP000184440">
    <property type="component" value="Unassembled WGS sequence"/>
</dbReference>
<protein>
    <submittedName>
        <fullName evidence="3">Uncharacterized protein</fullName>
    </submittedName>
</protein>
<keyword evidence="2" id="KW-0732">Signal</keyword>
<feature type="chain" id="PRO_5012726288" evidence="2">
    <location>
        <begin position="31"/>
        <end position="123"/>
    </location>
</feature>
<keyword evidence="1" id="KW-0472">Membrane</keyword>
<name>A0A1M7QN95_9ACTN</name>
<dbReference type="EMBL" id="FRCS01000005">
    <property type="protein sequence ID" value="SHN32914.1"/>
    <property type="molecule type" value="Genomic_DNA"/>
</dbReference>
<evidence type="ECO:0000256" key="2">
    <source>
        <dbReference type="SAM" id="SignalP"/>
    </source>
</evidence>
<dbReference type="RefSeq" id="WP_073258695.1">
    <property type="nucleotide sequence ID" value="NZ_FRCS01000005.1"/>
</dbReference>